<comment type="caution">
    <text evidence="2">The sequence shown here is derived from an EMBL/GenBank/DDBJ whole genome shotgun (WGS) entry which is preliminary data.</text>
</comment>
<dbReference type="Proteomes" id="UP001255601">
    <property type="component" value="Unassembled WGS sequence"/>
</dbReference>
<dbReference type="AlphaFoldDB" id="A0AAJ2BNI2"/>
<keyword evidence="1" id="KW-0472">Membrane</keyword>
<accession>A0AAJ2BNI2</accession>
<evidence type="ECO:0000256" key="1">
    <source>
        <dbReference type="SAM" id="Phobius"/>
    </source>
</evidence>
<protein>
    <submittedName>
        <fullName evidence="2">Uncharacterized protein</fullName>
    </submittedName>
</protein>
<gene>
    <name evidence="2" type="ORF">QE369_002952</name>
</gene>
<feature type="transmembrane region" description="Helical" evidence="1">
    <location>
        <begin position="87"/>
        <end position="105"/>
    </location>
</feature>
<evidence type="ECO:0000313" key="3">
    <source>
        <dbReference type="Proteomes" id="UP001255601"/>
    </source>
</evidence>
<organism evidence="2 3">
    <name type="scientific">Agrobacterium larrymoorei</name>
    <dbReference type="NCBI Taxonomy" id="160699"/>
    <lineage>
        <taxon>Bacteria</taxon>
        <taxon>Pseudomonadati</taxon>
        <taxon>Pseudomonadota</taxon>
        <taxon>Alphaproteobacteria</taxon>
        <taxon>Hyphomicrobiales</taxon>
        <taxon>Rhizobiaceae</taxon>
        <taxon>Rhizobium/Agrobacterium group</taxon>
        <taxon>Agrobacterium</taxon>
    </lineage>
</organism>
<proteinExistence type="predicted"/>
<name>A0AAJ2BNI2_9HYPH</name>
<reference evidence="2" key="1">
    <citation type="submission" date="2023-08" db="EMBL/GenBank/DDBJ databases">
        <title>Functional and genomic diversity of the sorghum phyllosphere microbiome.</title>
        <authorList>
            <person name="Shade A."/>
        </authorList>
    </citation>
    <scope>NUCLEOTIDE SEQUENCE</scope>
    <source>
        <strain evidence="2">SORGH_AS_0974</strain>
    </source>
</reference>
<sequence length="112" mass="12140">MRVARTTVRSSSLFHPVAALCRPAGKHASSPSQGVFPRLIETCPVVRSTPSHFLISGRPPMTKQRPELDRNPFIPARDRVCRLADTLLVFSFALAGVSAAVLALLKHLGVTL</sequence>
<keyword evidence="1" id="KW-1133">Transmembrane helix</keyword>
<keyword evidence="1" id="KW-0812">Transmembrane</keyword>
<evidence type="ECO:0000313" key="2">
    <source>
        <dbReference type="EMBL" id="MDR6102755.1"/>
    </source>
</evidence>
<dbReference type="EMBL" id="JAVIZC010000003">
    <property type="protein sequence ID" value="MDR6102755.1"/>
    <property type="molecule type" value="Genomic_DNA"/>
</dbReference>